<keyword evidence="5" id="KW-0804">Transcription</keyword>
<dbReference type="InterPro" id="IPR036388">
    <property type="entry name" value="WH-like_DNA-bd_sf"/>
</dbReference>
<dbReference type="STRING" id="407022.SAMN05661044_01735"/>
<evidence type="ECO:0000256" key="2">
    <source>
        <dbReference type="ARBA" id="ARBA00023015"/>
    </source>
</evidence>
<dbReference type="GO" id="GO:0006352">
    <property type="term" value="P:DNA-templated transcription initiation"/>
    <property type="evidence" value="ECO:0007669"/>
    <property type="project" value="InterPro"/>
</dbReference>
<dbReference type="InterPro" id="IPR013325">
    <property type="entry name" value="RNA_pol_sigma_r2"/>
</dbReference>
<dbReference type="EMBL" id="FOAF01000001">
    <property type="protein sequence ID" value="SEL00989.1"/>
    <property type="molecule type" value="Genomic_DNA"/>
</dbReference>
<dbReference type="InterPro" id="IPR014284">
    <property type="entry name" value="RNA_pol_sigma-70_dom"/>
</dbReference>
<dbReference type="AlphaFoldDB" id="A0A1H7LQ67"/>
<gene>
    <name evidence="8" type="ORF">SAMN05661044_01735</name>
</gene>
<dbReference type="NCBIfam" id="TIGR02937">
    <property type="entry name" value="sigma70-ECF"/>
    <property type="match status" value="1"/>
</dbReference>
<sequence length="182" mass="21377">MTEEKQSKILTSIKSYGKELLGFIRKRVNNEADAEDILQDVWYQLSAVVNSQPVEQISAWLYRVAKNKIIDKHRKKKEVAWDADLADEDNNTKIGDDQLITKESPETVYYDRLVWKQLFIALEELPAKQRDVFIWHELDNIPFAEISKLTGEPVNKLVLRKHYAVLHLRKQLNVLYKELIDK</sequence>
<reference evidence="9" key="1">
    <citation type="submission" date="2016-10" db="EMBL/GenBank/DDBJ databases">
        <authorList>
            <person name="Varghese N."/>
            <person name="Submissions S."/>
        </authorList>
    </citation>
    <scope>NUCLEOTIDE SEQUENCE [LARGE SCALE GENOMIC DNA]</scope>
    <source>
        <strain evidence="9">DSM 18733</strain>
    </source>
</reference>
<dbReference type="Gene3D" id="1.10.10.10">
    <property type="entry name" value="Winged helix-like DNA-binding domain superfamily/Winged helix DNA-binding domain"/>
    <property type="match status" value="1"/>
</dbReference>
<dbReference type="OrthoDB" id="9784272at2"/>
<organism evidence="8 9">
    <name type="scientific">Olivibacter domesticus</name>
    <name type="common">Pseudosphingobacterium domesticum</name>
    <dbReference type="NCBI Taxonomy" id="407022"/>
    <lineage>
        <taxon>Bacteria</taxon>
        <taxon>Pseudomonadati</taxon>
        <taxon>Bacteroidota</taxon>
        <taxon>Sphingobacteriia</taxon>
        <taxon>Sphingobacteriales</taxon>
        <taxon>Sphingobacteriaceae</taxon>
        <taxon>Olivibacter</taxon>
    </lineage>
</organism>
<keyword evidence="4" id="KW-0238">DNA-binding</keyword>
<dbReference type="RefSeq" id="WP_093322097.1">
    <property type="nucleotide sequence ID" value="NZ_FOAF01000001.1"/>
</dbReference>
<evidence type="ECO:0000256" key="1">
    <source>
        <dbReference type="ARBA" id="ARBA00010641"/>
    </source>
</evidence>
<feature type="domain" description="RNA polymerase sigma-70 region 2" evidence="6">
    <location>
        <begin position="13"/>
        <end position="77"/>
    </location>
</feature>
<dbReference type="InterPro" id="IPR013249">
    <property type="entry name" value="RNA_pol_sigma70_r4_t2"/>
</dbReference>
<evidence type="ECO:0000256" key="5">
    <source>
        <dbReference type="ARBA" id="ARBA00023163"/>
    </source>
</evidence>
<feature type="domain" description="RNA polymerase sigma factor 70 region 4 type 2" evidence="7">
    <location>
        <begin position="121"/>
        <end position="155"/>
    </location>
</feature>
<dbReference type="SUPFAM" id="SSF88946">
    <property type="entry name" value="Sigma2 domain of RNA polymerase sigma factors"/>
    <property type="match status" value="1"/>
</dbReference>
<comment type="similarity">
    <text evidence="1">Belongs to the sigma-70 factor family. ECF subfamily.</text>
</comment>
<evidence type="ECO:0000256" key="4">
    <source>
        <dbReference type="ARBA" id="ARBA00023125"/>
    </source>
</evidence>
<dbReference type="SUPFAM" id="SSF88659">
    <property type="entry name" value="Sigma3 and sigma4 domains of RNA polymerase sigma factors"/>
    <property type="match status" value="1"/>
</dbReference>
<dbReference type="InterPro" id="IPR039425">
    <property type="entry name" value="RNA_pol_sigma-70-like"/>
</dbReference>
<dbReference type="Pfam" id="PF04542">
    <property type="entry name" value="Sigma70_r2"/>
    <property type="match status" value="1"/>
</dbReference>
<protein>
    <submittedName>
        <fullName evidence="8">RNA polymerase sigma factor, sigma-70 family</fullName>
    </submittedName>
</protein>
<dbReference type="InterPro" id="IPR007627">
    <property type="entry name" value="RNA_pol_sigma70_r2"/>
</dbReference>
<keyword evidence="9" id="KW-1185">Reference proteome</keyword>
<evidence type="ECO:0000256" key="3">
    <source>
        <dbReference type="ARBA" id="ARBA00023082"/>
    </source>
</evidence>
<accession>A0A1H7LQ67</accession>
<dbReference type="InterPro" id="IPR013324">
    <property type="entry name" value="RNA_pol_sigma_r3/r4-like"/>
</dbReference>
<dbReference type="PANTHER" id="PTHR43133:SF8">
    <property type="entry name" value="RNA POLYMERASE SIGMA FACTOR HI_1459-RELATED"/>
    <property type="match status" value="1"/>
</dbReference>
<evidence type="ECO:0000259" key="6">
    <source>
        <dbReference type="Pfam" id="PF04542"/>
    </source>
</evidence>
<evidence type="ECO:0000313" key="8">
    <source>
        <dbReference type="EMBL" id="SEL00989.1"/>
    </source>
</evidence>
<keyword evidence="3" id="KW-0731">Sigma factor</keyword>
<keyword evidence="2" id="KW-0805">Transcription regulation</keyword>
<dbReference type="GO" id="GO:0003677">
    <property type="term" value="F:DNA binding"/>
    <property type="evidence" value="ECO:0007669"/>
    <property type="project" value="UniProtKB-KW"/>
</dbReference>
<dbReference type="Proteomes" id="UP000199421">
    <property type="component" value="Unassembled WGS sequence"/>
</dbReference>
<evidence type="ECO:0000313" key="9">
    <source>
        <dbReference type="Proteomes" id="UP000199421"/>
    </source>
</evidence>
<name>A0A1H7LQ67_OLID1</name>
<evidence type="ECO:0000259" key="7">
    <source>
        <dbReference type="Pfam" id="PF08281"/>
    </source>
</evidence>
<dbReference type="Pfam" id="PF08281">
    <property type="entry name" value="Sigma70_r4_2"/>
    <property type="match status" value="1"/>
</dbReference>
<dbReference type="Gene3D" id="1.10.1740.10">
    <property type="match status" value="1"/>
</dbReference>
<proteinExistence type="inferred from homology"/>
<dbReference type="PANTHER" id="PTHR43133">
    <property type="entry name" value="RNA POLYMERASE ECF-TYPE SIGMA FACTO"/>
    <property type="match status" value="1"/>
</dbReference>
<dbReference type="GO" id="GO:0016987">
    <property type="term" value="F:sigma factor activity"/>
    <property type="evidence" value="ECO:0007669"/>
    <property type="project" value="UniProtKB-KW"/>
</dbReference>